<dbReference type="EMBL" id="LBMM01020625">
    <property type="protein sequence ID" value="KMQ83243.1"/>
    <property type="molecule type" value="Genomic_DNA"/>
</dbReference>
<evidence type="ECO:0000313" key="1">
    <source>
        <dbReference type="EMBL" id="KMQ83243.1"/>
    </source>
</evidence>
<proteinExistence type="predicted"/>
<comment type="caution">
    <text evidence="1">The sequence shown here is derived from an EMBL/GenBank/DDBJ whole genome shotgun (WGS) entry which is preliminary data.</text>
</comment>
<accession>A0A0J7JYH0</accession>
<reference evidence="1 2" key="1">
    <citation type="submission" date="2015-04" db="EMBL/GenBank/DDBJ databases">
        <title>Lasius niger genome sequencing.</title>
        <authorList>
            <person name="Konorov E.A."/>
            <person name="Nikitin M.A."/>
            <person name="Kirill M.V."/>
            <person name="Chang P."/>
        </authorList>
    </citation>
    <scope>NUCLEOTIDE SEQUENCE [LARGE SCALE GENOMIC DNA]</scope>
    <source>
        <tissue evidence="1">Whole</tissue>
    </source>
</reference>
<sequence>VGSDFVENGYPLYEIQPSKDKARHCLEDTMHSRDEVKCSQNEAKCSEYEMELLEDEARHY</sequence>
<dbReference type="Proteomes" id="UP000036403">
    <property type="component" value="Unassembled WGS sequence"/>
</dbReference>
<dbReference type="PaxDb" id="67767-A0A0J7JYH0"/>
<keyword evidence="2" id="KW-1185">Reference proteome</keyword>
<name>A0A0J7JYH0_LASNI</name>
<protein>
    <submittedName>
        <fullName evidence="1">Member of exoprotein family</fullName>
    </submittedName>
</protein>
<gene>
    <name evidence="1" type="ORF">RF55_20539</name>
</gene>
<dbReference type="AlphaFoldDB" id="A0A0J7JYH0"/>
<organism evidence="1 2">
    <name type="scientific">Lasius niger</name>
    <name type="common">Black garden ant</name>
    <dbReference type="NCBI Taxonomy" id="67767"/>
    <lineage>
        <taxon>Eukaryota</taxon>
        <taxon>Metazoa</taxon>
        <taxon>Ecdysozoa</taxon>
        <taxon>Arthropoda</taxon>
        <taxon>Hexapoda</taxon>
        <taxon>Insecta</taxon>
        <taxon>Pterygota</taxon>
        <taxon>Neoptera</taxon>
        <taxon>Endopterygota</taxon>
        <taxon>Hymenoptera</taxon>
        <taxon>Apocrita</taxon>
        <taxon>Aculeata</taxon>
        <taxon>Formicoidea</taxon>
        <taxon>Formicidae</taxon>
        <taxon>Formicinae</taxon>
        <taxon>Lasius</taxon>
        <taxon>Lasius</taxon>
    </lineage>
</organism>
<evidence type="ECO:0000313" key="2">
    <source>
        <dbReference type="Proteomes" id="UP000036403"/>
    </source>
</evidence>
<feature type="non-terminal residue" evidence="1">
    <location>
        <position position="1"/>
    </location>
</feature>